<reference evidence="1 2" key="1">
    <citation type="submission" date="2023-07" db="EMBL/GenBank/DDBJ databases">
        <title>Genomic Encyclopedia of Type Strains, Phase IV (KMG-IV): sequencing the most valuable type-strain genomes for metagenomic binning, comparative biology and taxonomic classification.</title>
        <authorList>
            <person name="Goeker M."/>
        </authorList>
    </citation>
    <scope>NUCLEOTIDE SEQUENCE [LARGE SCALE GENOMIC DNA]</scope>
    <source>
        <strain evidence="1 2">DSM 14914</strain>
    </source>
</reference>
<name>A0ABU0L2U9_9BACL</name>
<comment type="caution">
    <text evidence="1">The sequence shown here is derived from an EMBL/GenBank/DDBJ whole genome shotgun (WGS) entry which is preliminary data.</text>
</comment>
<evidence type="ECO:0000313" key="2">
    <source>
        <dbReference type="Proteomes" id="UP001242811"/>
    </source>
</evidence>
<gene>
    <name evidence="1" type="ORF">QOZ95_003700</name>
</gene>
<accession>A0ABU0L2U9</accession>
<proteinExistence type="predicted"/>
<keyword evidence="2" id="KW-1185">Reference proteome</keyword>
<dbReference type="Proteomes" id="UP001242811">
    <property type="component" value="Unassembled WGS sequence"/>
</dbReference>
<dbReference type="EMBL" id="JAUSWA010000023">
    <property type="protein sequence ID" value="MDQ0495520.1"/>
    <property type="molecule type" value="Genomic_DNA"/>
</dbReference>
<protein>
    <submittedName>
        <fullName evidence="1">Uncharacterized protein</fullName>
    </submittedName>
</protein>
<evidence type="ECO:0000313" key="1">
    <source>
        <dbReference type="EMBL" id="MDQ0495520.1"/>
    </source>
</evidence>
<organism evidence="1 2">
    <name type="scientific">Paenibacillus brasilensis</name>
    <dbReference type="NCBI Taxonomy" id="128574"/>
    <lineage>
        <taxon>Bacteria</taxon>
        <taxon>Bacillati</taxon>
        <taxon>Bacillota</taxon>
        <taxon>Bacilli</taxon>
        <taxon>Bacillales</taxon>
        <taxon>Paenibacillaceae</taxon>
        <taxon>Paenibacillus</taxon>
    </lineage>
</organism>
<sequence>MLRNELNQSNYNQLTFFQNQVNTNIEMISSWPHLLIHDSDVASFQAIFLKDKTLNLDGINLVKCIQTKLGLQESSSNWRTGLDIYSPSLERVVSENGAGFYDQKELNRLIKDGWQVSKKKNVRKEPFYYKKGVGTIYNRTANEELSGKLITKLEKMGLHEVDNLTMKIGEESYLVHAVLSQTTGWYKYRFSSLYVHFGD</sequence>